<evidence type="ECO:0000256" key="3">
    <source>
        <dbReference type="ARBA" id="ARBA00001946"/>
    </source>
</evidence>
<dbReference type="Gene3D" id="3.30.70.141">
    <property type="entry name" value="Nucleoside diphosphate kinase-like domain"/>
    <property type="match status" value="1"/>
</dbReference>
<evidence type="ECO:0000313" key="13">
    <source>
        <dbReference type="EMBL" id="KAJ3689923.1"/>
    </source>
</evidence>
<dbReference type="GO" id="GO:0006241">
    <property type="term" value="P:CTP biosynthetic process"/>
    <property type="evidence" value="ECO:0007669"/>
    <property type="project" value="InterPro"/>
</dbReference>
<name>A0AAD5ZAJ4_9POAL</name>
<evidence type="ECO:0000256" key="11">
    <source>
        <dbReference type="RuleBase" id="RU004013"/>
    </source>
</evidence>
<reference evidence="13 14" key="1">
    <citation type="journal article" date="2022" name="Cell">
        <title>Repeat-based holocentromeres influence genome architecture and karyotype evolution.</title>
        <authorList>
            <person name="Hofstatter P.G."/>
            <person name="Thangavel G."/>
            <person name="Lux T."/>
            <person name="Neumann P."/>
            <person name="Vondrak T."/>
            <person name="Novak P."/>
            <person name="Zhang M."/>
            <person name="Costa L."/>
            <person name="Castellani M."/>
            <person name="Scott A."/>
            <person name="Toegelov H."/>
            <person name="Fuchs J."/>
            <person name="Mata-Sucre Y."/>
            <person name="Dias Y."/>
            <person name="Vanzela A.L.L."/>
            <person name="Huettel B."/>
            <person name="Almeida C.C.S."/>
            <person name="Simkova H."/>
            <person name="Souza G."/>
            <person name="Pedrosa-Harand A."/>
            <person name="Macas J."/>
            <person name="Mayer K.F.X."/>
            <person name="Houben A."/>
            <person name="Marques A."/>
        </authorList>
    </citation>
    <scope>NUCLEOTIDE SEQUENCE [LARGE SCALE GENOMIC DNA]</scope>
    <source>
        <strain evidence="13">RhyTen1mFocal</strain>
    </source>
</reference>
<keyword evidence="7 11" id="KW-0418">Kinase</keyword>
<dbReference type="InterPro" id="IPR023005">
    <property type="entry name" value="Nucleoside_diP_kinase_AS"/>
</dbReference>
<dbReference type="GO" id="GO:0005524">
    <property type="term" value="F:ATP binding"/>
    <property type="evidence" value="ECO:0007669"/>
    <property type="project" value="UniProtKB-KW"/>
</dbReference>
<keyword evidence="8 11" id="KW-0067">ATP-binding</keyword>
<gene>
    <name evidence="13" type="ORF">LUZ61_019087</name>
</gene>
<dbReference type="InterPro" id="IPR036850">
    <property type="entry name" value="NDK-like_dom_sf"/>
</dbReference>
<dbReference type="FunFam" id="3.30.70.141:FF:000002">
    <property type="entry name" value="Nucleoside diphosphate kinase"/>
    <property type="match status" value="1"/>
</dbReference>
<accession>A0AAD5ZAJ4</accession>
<dbReference type="PROSITE" id="PS51374">
    <property type="entry name" value="NDPK_LIKE"/>
    <property type="match status" value="1"/>
</dbReference>
<feature type="domain" description="Nucleoside diphosphate kinase-like" evidence="12">
    <location>
        <begin position="41"/>
        <end position="177"/>
    </location>
</feature>
<keyword evidence="6 11" id="KW-0547">Nucleotide-binding</keyword>
<dbReference type="NCBIfam" id="NF001908">
    <property type="entry name" value="PRK00668.1"/>
    <property type="match status" value="1"/>
</dbReference>
<dbReference type="GO" id="GO:0006228">
    <property type="term" value="P:UTP biosynthetic process"/>
    <property type="evidence" value="ECO:0007669"/>
    <property type="project" value="InterPro"/>
</dbReference>
<dbReference type="CDD" id="cd04413">
    <property type="entry name" value="NDPk_I"/>
    <property type="match status" value="1"/>
</dbReference>
<dbReference type="SMART" id="SM00562">
    <property type="entry name" value="NDK"/>
    <property type="match status" value="1"/>
</dbReference>
<dbReference type="GO" id="GO:0006183">
    <property type="term" value="P:GTP biosynthetic process"/>
    <property type="evidence" value="ECO:0007669"/>
    <property type="project" value="InterPro"/>
</dbReference>
<sequence>MVSKPAEAYSIFECGDTVFLRRLIHKKHSSKREKYQGEETMETTFIMIKPDGVQRGLIGDIISRFEKKGFYLKAMKFITVERSFAEKHYADLATKPFFNGLVEYIISGPVVAMVWEGKDVVATGRRIIGATRPWEALPGTIRGDYAVEVGRNVIHGSDAVESAQKEIALWFPEGVSEWKSQMHPWIYEV</sequence>
<evidence type="ECO:0000259" key="12">
    <source>
        <dbReference type="SMART" id="SM00562"/>
    </source>
</evidence>
<dbReference type="AlphaFoldDB" id="A0AAD5ZAJ4"/>
<evidence type="ECO:0000256" key="4">
    <source>
        <dbReference type="ARBA" id="ARBA00008142"/>
    </source>
</evidence>
<evidence type="ECO:0000256" key="9">
    <source>
        <dbReference type="PROSITE-ProRule" id="PRU00706"/>
    </source>
</evidence>
<evidence type="ECO:0000256" key="8">
    <source>
        <dbReference type="ARBA" id="ARBA00022840"/>
    </source>
</evidence>
<evidence type="ECO:0000256" key="1">
    <source>
        <dbReference type="ARBA" id="ARBA00000082"/>
    </source>
</evidence>
<dbReference type="Proteomes" id="UP001210211">
    <property type="component" value="Unassembled WGS sequence"/>
</dbReference>
<dbReference type="GO" id="GO:0004550">
    <property type="term" value="F:nucleoside diphosphate kinase activity"/>
    <property type="evidence" value="ECO:0007669"/>
    <property type="project" value="UniProtKB-EC"/>
</dbReference>
<feature type="binding site" evidence="9">
    <location>
        <position position="49"/>
    </location>
    <ligand>
        <name>ATP</name>
        <dbReference type="ChEBI" id="CHEBI:30616"/>
    </ligand>
</feature>
<dbReference type="PROSITE" id="PS00469">
    <property type="entry name" value="NDPK"/>
    <property type="match status" value="1"/>
</dbReference>
<comment type="caution">
    <text evidence="13">The sequence shown here is derived from an EMBL/GenBank/DDBJ whole genome shotgun (WGS) entry which is preliminary data.</text>
</comment>
<feature type="binding site" evidence="9">
    <location>
        <position position="152"/>
    </location>
    <ligand>
        <name>ATP</name>
        <dbReference type="ChEBI" id="CHEBI:30616"/>
    </ligand>
</feature>
<feature type="active site" description="Pros-phosphohistidine intermediate" evidence="9">
    <location>
        <position position="155"/>
    </location>
</feature>
<evidence type="ECO:0000256" key="7">
    <source>
        <dbReference type="ARBA" id="ARBA00022777"/>
    </source>
</evidence>
<feature type="binding site" evidence="9">
    <location>
        <position position="125"/>
    </location>
    <ligand>
        <name>ATP</name>
        <dbReference type="ChEBI" id="CHEBI:30616"/>
    </ligand>
</feature>
<comment type="similarity">
    <text evidence="4 9 10">Belongs to the NDK family.</text>
</comment>
<dbReference type="Pfam" id="PF00334">
    <property type="entry name" value="NDK"/>
    <property type="match status" value="1"/>
</dbReference>
<feature type="binding site" evidence="9">
    <location>
        <position position="142"/>
    </location>
    <ligand>
        <name>ATP</name>
        <dbReference type="ChEBI" id="CHEBI:30616"/>
    </ligand>
</feature>
<dbReference type="HAMAP" id="MF_00451">
    <property type="entry name" value="NDP_kinase"/>
    <property type="match status" value="1"/>
</dbReference>
<comment type="cofactor">
    <cofactor evidence="3">
        <name>Mg(2+)</name>
        <dbReference type="ChEBI" id="CHEBI:18420"/>
    </cofactor>
</comment>
<dbReference type="PRINTS" id="PR01243">
    <property type="entry name" value="NUCDPKINASE"/>
</dbReference>
<dbReference type="EC" id="2.7.4.6" evidence="11"/>
<dbReference type="InterPro" id="IPR001564">
    <property type="entry name" value="Nucleoside_diP_kinase"/>
</dbReference>
<evidence type="ECO:0000256" key="10">
    <source>
        <dbReference type="RuleBase" id="RU004011"/>
    </source>
</evidence>
<organism evidence="13 14">
    <name type="scientific">Rhynchospora tenuis</name>
    <dbReference type="NCBI Taxonomy" id="198213"/>
    <lineage>
        <taxon>Eukaryota</taxon>
        <taxon>Viridiplantae</taxon>
        <taxon>Streptophyta</taxon>
        <taxon>Embryophyta</taxon>
        <taxon>Tracheophyta</taxon>
        <taxon>Spermatophyta</taxon>
        <taxon>Magnoliopsida</taxon>
        <taxon>Liliopsida</taxon>
        <taxon>Poales</taxon>
        <taxon>Cyperaceae</taxon>
        <taxon>Cyperoideae</taxon>
        <taxon>Rhynchosporeae</taxon>
        <taxon>Rhynchospora</taxon>
    </lineage>
</organism>
<keyword evidence="5 11" id="KW-0808">Transferase</keyword>
<evidence type="ECO:0000313" key="14">
    <source>
        <dbReference type="Proteomes" id="UP001210211"/>
    </source>
</evidence>
<dbReference type="EMBL" id="JAMRDG010000002">
    <property type="protein sequence ID" value="KAJ3689923.1"/>
    <property type="molecule type" value="Genomic_DNA"/>
</dbReference>
<keyword evidence="14" id="KW-1185">Reference proteome</keyword>
<comment type="catalytic activity">
    <reaction evidence="2">
        <text>a ribonucleoside 5'-diphosphate + ATP = a ribonucleoside 5'-triphosphate + ADP</text>
        <dbReference type="Rhea" id="RHEA:18113"/>
        <dbReference type="ChEBI" id="CHEBI:30616"/>
        <dbReference type="ChEBI" id="CHEBI:57930"/>
        <dbReference type="ChEBI" id="CHEBI:61557"/>
        <dbReference type="ChEBI" id="CHEBI:456216"/>
        <dbReference type="EC" id="2.7.4.6"/>
    </reaction>
</comment>
<dbReference type="InterPro" id="IPR034907">
    <property type="entry name" value="NDK-like_dom"/>
</dbReference>
<feature type="binding site" evidence="9">
    <location>
        <position position="131"/>
    </location>
    <ligand>
        <name>ATP</name>
        <dbReference type="ChEBI" id="CHEBI:30616"/>
    </ligand>
</feature>
<feature type="binding site" evidence="9">
    <location>
        <position position="97"/>
    </location>
    <ligand>
        <name>ATP</name>
        <dbReference type="ChEBI" id="CHEBI:30616"/>
    </ligand>
</feature>
<comment type="catalytic activity">
    <reaction evidence="1 11">
        <text>a 2'-deoxyribonucleoside 5'-diphosphate + ATP = a 2'-deoxyribonucleoside 5'-triphosphate + ADP</text>
        <dbReference type="Rhea" id="RHEA:44640"/>
        <dbReference type="ChEBI" id="CHEBI:30616"/>
        <dbReference type="ChEBI" id="CHEBI:61560"/>
        <dbReference type="ChEBI" id="CHEBI:73316"/>
        <dbReference type="ChEBI" id="CHEBI:456216"/>
        <dbReference type="EC" id="2.7.4.6"/>
    </reaction>
</comment>
<protein>
    <recommendedName>
        <fullName evidence="11">Nucleoside diphosphate kinase</fullName>
        <ecNumber evidence="11">2.7.4.6</ecNumber>
    </recommendedName>
</protein>
<proteinExistence type="inferred from homology"/>
<dbReference type="SUPFAM" id="SSF54919">
    <property type="entry name" value="Nucleoside diphosphate kinase, NDK"/>
    <property type="match status" value="1"/>
</dbReference>
<evidence type="ECO:0000256" key="5">
    <source>
        <dbReference type="ARBA" id="ARBA00022679"/>
    </source>
</evidence>
<evidence type="ECO:0000256" key="2">
    <source>
        <dbReference type="ARBA" id="ARBA00000937"/>
    </source>
</evidence>
<dbReference type="PANTHER" id="PTHR11349">
    <property type="entry name" value="NUCLEOSIDE DIPHOSPHATE KINASE"/>
    <property type="match status" value="1"/>
</dbReference>
<evidence type="ECO:0000256" key="6">
    <source>
        <dbReference type="ARBA" id="ARBA00022741"/>
    </source>
</evidence>